<feature type="domain" description="Thioredoxin" evidence="1">
    <location>
        <begin position="1"/>
        <end position="133"/>
    </location>
</feature>
<dbReference type="OMA" id="FTASTCH"/>
<dbReference type="PANTHER" id="PTHR46472:SF1">
    <property type="entry name" value="NUCLEOREDOXIN"/>
    <property type="match status" value="1"/>
</dbReference>
<dbReference type="OrthoDB" id="409136at2759"/>
<dbReference type="InterPro" id="IPR013766">
    <property type="entry name" value="Thioredoxin_domain"/>
</dbReference>
<evidence type="ECO:0000259" key="1">
    <source>
        <dbReference type="PROSITE" id="PS51352"/>
    </source>
</evidence>
<organism evidence="2">
    <name type="scientific">Blastocystis hominis</name>
    <dbReference type="NCBI Taxonomy" id="12968"/>
    <lineage>
        <taxon>Eukaryota</taxon>
        <taxon>Sar</taxon>
        <taxon>Stramenopiles</taxon>
        <taxon>Bigyra</taxon>
        <taxon>Opalozoa</taxon>
        <taxon>Opalinata</taxon>
        <taxon>Blastocystidae</taxon>
        <taxon>Blastocystis</taxon>
    </lineage>
</organism>
<dbReference type="GO" id="GO:0031397">
    <property type="term" value="P:negative regulation of protein ubiquitination"/>
    <property type="evidence" value="ECO:0007669"/>
    <property type="project" value="TreeGrafter"/>
</dbReference>
<dbReference type="Proteomes" id="UP000008312">
    <property type="component" value="Unassembled WGS sequence"/>
</dbReference>
<dbReference type="PROSITE" id="PS51352">
    <property type="entry name" value="THIOREDOXIN_2"/>
    <property type="match status" value="1"/>
</dbReference>
<dbReference type="GO" id="GO:0004791">
    <property type="term" value="F:thioredoxin-disulfide reductase (NADPH) activity"/>
    <property type="evidence" value="ECO:0007669"/>
    <property type="project" value="TreeGrafter"/>
</dbReference>
<dbReference type="PANTHER" id="PTHR46472">
    <property type="entry name" value="NUCLEOREDOXIN"/>
    <property type="match status" value="1"/>
</dbReference>
<dbReference type="RefSeq" id="XP_012898906.1">
    <property type="nucleotide sequence ID" value="XM_013043452.1"/>
</dbReference>
<dbReference type="AlphaFoldDB" id="D8M9W9"/>
<reference evidence="2" key="1">
    <citation type="submission" date="2010-02" db="EMBL/GenBank/DDBJ databases">
        <title>Sequencing and annotation of the Blastocystis hominis genome.</title>
        <authorList>
            <person name="Wincker P."/>
        </authorList>
    </citation>
    <scope>NUCLEOTIDE SEQUENCE</scope>
    <source>
        <strain evidence="2">Singapore isolate B</strain>
    </source>
</reference>
<dbReference type="InParanoid" id="D8M9W9"/>
<dbReference type="InterPro" id="IPR036249">
    <property type="entry name" value="Thioredoxin-like_sf"/>
</dbReference>
<dbReference type="Gene3D" id="3.40.30.10">
    <property type="entry name" value="Glutaredoxin"/>
    <property type="match status" value="1"/>
</dbReference>
<gene>
    <name evidence="2" type="ORF">GSBLH_T00004532001</name>
</gene>
<dbReference type="Pfam" id="PF13905">
    <property type="entry name" value="Thioredoxin_8"/>
    <property type="match status" value="1"/>
</dbReference>
<dbReference type="GeneID" id="24921556"/>
<dbReference type="SUPFAM" id="SSF52833">
    <property type="entry name" value="Thioredoxin-like"/>
    <property type="match status" value="1"/>
</dbReference>
<dbReference type="EMBL" id="FN668689">
    <property type="protein sequence ID" value="CBK24858.2"/>
    <property type="molecule type" value="Genomic_DNA"/>
</dbReference>
<evidence type="ECO:0000313" key="3">
    <source>
        <dbReference type="Proteomes" id="UP000008312"/>
    </source>
</evidence>
<dbReference type="GO" id="GO:0005634">
    <property type="term" value="C:nucleus"/>
    <property type="evidence" value="ECO:0007669"/>
    <property type="project" value="TreeGrafter"/>
</dbReference>
<name>D8M9W9_BLAHO</name>
<dbReference type="GO" id="GO:0030178">
    <property type="term" value="P:negative regulation of Wnt signaling pathway"/>
    <property type="evidence" value="ECO:0007669"/>
    <property type="project" value="TreeGrafter"/>
</dbReference>
<accession>D8M9W9</accession>
<keyword evidence="3" id="KW-1185">Reference proteome</keyword>
<evidence type="ECO:0000313" key="2">
    <source>
        <dbReference type="EMBL" id="CBK24858.2"/>
    </source>
</evidence>
<proteinExistence type="predicted"/>
<protein>
    <recommendedName>
        <fullName evidence="1">Thioredoxin domain-containing protein</fullName>
    </recommendedName>
</protein>
<sequence>MDYQKLFGATLASKNGPVPTSDLAGKVVGLYFSAHWCPPCRMFTPKLRQTYLQLKAAGKDFEVVFCSFDRSQRDFEEYFGTMPWLAVPFDREDLRQSLGNTFDVSGIPTLLLMDESGVYNSDGRTSVMMNPQGFPWK</sequence>
<dbReference type="InterPro" id="IPR012336">
    <property type="entry name" value="Thioredoxin-like_fold"/>
</dbReference>